<name>A0ABT9SGH8_9FLAO</name>
<keyword evidence="2" id="KW-1185">Reference proteome</keyword>
<gene>
    <name evidence="1" type="ORF">J2T04_000389</name>
</gene>
<evidence type="ECO:0000313" key="2">
    <source>
        <dbReference type="Proteomes" id="UP001235513"/>
    </source>
</evidence>
<sequence length="40" mass="4545">MLKINLVYCKSTSKSGICKMTEKIISFYDKIALYLAANKI</sequence>
<accession>A0ABT9SGH8</accession>
<dbReference type="EMBL" id="JAUSRL010000001">
    <property type="protein sequence ID" value="MDP9958522.1"/>
    <property type="molecule type" value="Genomic_DNA"/>
</dbReference>
<evidence type="ECO:0000313" key="1">
    <source>
        <dbReference type="EMBL" id="MDP9958522.1"/>
    </source>
</evidence>
<organism evidence="1 2">
    <name type="scientific">Chryseobacterium lathyri</name>
    <dbReference type="NCBI Taxonomy" id="395933"/>
    <lineage>
        <taxon>Bacteria</taxon>
        <taxon>Pseudomonadati</taxon>
        <taxon>Bacteroidota</taxon>
        <taxon>Flavobacteriia</taxon>
        <taxon>Flavobacteriales</taxon>
        <taxon>Weeksellaceae</taxon>
        <taxon>Chryseobacterium group</taxon>
        <taxon>Chryseobacterium</taxon>
    </lineage>
</organism>
<comment type="caution">
    <text evidence="1">The sequence shown here is derived from an EMBL/GenBank/DDBJ whole genome shotgun (WGS) entry which is preliminary data.</text>
</comment>
<reference evidence="1 2" key="1">
    <citation type="submission" date="2023-07" db="EMBL/GenBank/DDBJ databases">
        <title>Sorghum-associated microbial communities from plants grown in Nebraska, USA.</title>
        <authorList>
            <person name="Schachtman D."/>
        </authorList>
    </citation>
    <scope>NUCLEOTIDE SEQUENCE [LARGE SCALE GENOMIC DNA]</scope>
    <source>
        <strain evidence="1 2">CC351</strain>
    </source>
</reference>
<protein>
    <submittedName>
        <fullName evidence="1">Uncharacterized protein</fullName>
    </submittedName>
</protein>
<proteinExistence type="predicted"/>
<dbReference type="Proteomes" id="UP001235513">
    <property type="component" value="Unassembled WGS sequence"/>
</dbReference>